<gene>
    <name evidence="1" type="ORF">FB45DRAFT_82810</name>
</gene>
<evidence type="ECO:0000313" key="1">
    <source>
        <dbReference type="EMBL" id="KAJ7624416.1"/>
    </source>
</evidence>
<protein>
    <submittedName>
        <fullName evidence="1">Uncharacterized protein</fullName>
    </submittedName>
</protein>
<evidence type="ECO:0000313" key="2">
    <source>
        <dbReference type="Proteomes" id="UP001221142"/>
    </source>
</evidence>
<reference evidence="1" key="1">
    <citation type="submission" date="2023-03" db="EMBL/GenBank/DDBJ databases">
        <title>Massive genome expansion in bonnet fungi (Mycena s.s.) driven by repeated elements and novel gene families across ecological guilds.</title>
        <authorList>
            <consortium name="Lawrence Berkeley National Laboratory"/>
            <person name="Harder C.B."/>
            <person name="Miyauchi S."/>
            <person name="Viragh M."/>
            <person name="Kuo A."/>
            <person name="Thoen E."/>
            <person name="Andreopoulos B."/>
            <person name="Lu D."/>
            <person name="Skrede I."/>
            <person name="Drula E."/>
            <person name="Henrissat B."/>
            <person name="Morin E."/>
            <person name="Kohler A."/>
            <person name="Barry K."/>
            <person name="LaButti K."/>
            <person name="Morin E."/>
            <person name="Salamov A."/>
            <person name="Lipzen A."/>
            <person name="Mereny Z."/>
            <person name="Hegedus B."/>
            <person name="Baldrian P."/>
            <person name="Stursova M."/>
            <person name="Weitz H."/>
            <person name="Taylor A."/>
            <person name="Grigoriev I.V."/>
            <person name="Nagy L.G."/>
            <person name="Martin F."/>
            <person name="Kauserud H."/>
        </authorList>
    </citation>
    <scope>NUCLEOTIDE SEQUENCE</scope>
    <source>
        <strain evidence="1">9284</strain>
    </source>
</reference>
<dbReference type="EMBL" id="JARKIF010000013">
    <property type="protein sequence ID" value="KAJ7624416.1"/>
    <property type="molecule type" value="Genomic_DNA"/>
</dbReference>
<name>A0AAD7BLC4_9AGAR</name>
<proteinExistence type="predicted"/>
<dbReference type="Proteomes" id="UP001221142">
    <property type="component" value="Unassembled WGS sequence"/>
</dbReference>
<organism evidence="1 2">
    <name type="scientific">Roridomyces roridus</name>
    <dbReference type="NCBI Taxonomy" id="1738132"/>
    <lineage>
        <taxon>Eukaryota</taxon>
        <taxon>Fungi</taxon>
        <taxon>Dikarya</taxon>
        <taxon>Basidiomycota</taxon>
        <taxon>Agaricomycotina</taxon>
        <taxon>Agaricomycetes</taxon>
        <taxon>Agaricomycetidae</taxon>
        <taxon>Agaricales</taxon>
        <taxon>Marasmiineae</taxon>
        <taxon>Mycenaceae</taxon>
        <taxon>Roridomyces</taxon>
    </lineage>
</organism>
<accession>A0AAD7BLC4</accession>
<dbReference type="AlphaFoldDB" id="A0AAD7BLC4"/>
<comment type="caution">
    <text evidence="1">The sequence shown here is derived from an EMBL/GenBank/DDBJ whole genome shotgun (WGS) entry which is preliminary data.</text>
</comment>
<keyword evidence="2" id="KW-1185">Reference proteome</keyword>
<sequence>MDSPILPRELEQKIFELAAYSDPLCVPRLVLVAWRVKEWVEPFRYRILVLMGIIRPRLNGLGCFPHQDDHNFARILATPPSIFKKSVRHMCLHYVYDPVLEYILSAARDLENLWVAHDFTQTPLASIFHPTRLKQLHCNIRGLFPQGQKADFTHPIFAHLTHLDLFDIFSDWLLRGLPLILNLTHLAFHDKALVFQLPRLLRECKVLRVVVYRILWEGFVAREVHPELDELWEDPRFVQMESNERIKDWHMGALTGVDFWSQADNFTRKRRSGEIDLRQSVIEGDPSKDLP</sequence>